<name>A0A915L875_ROMCU</name>
<dbReference type="WBParaSite" id="nRc.2.0.1.t47017-RA">
    <property type="protein sequence ID" value="nRc.2.0.1.t47017-RA"/>
    <property type="gene ID" value="nRc.2.0.1.g47017"/>
</dbReference>
<keyword evidence="1" id="KW-1185">Reference proteome</keyword>
<sequence>MINRRGDLFVDRHAEFSFNDSLLKDDGVIEAEGVDVSPANLSLISCICFLKLSGVQVSVIDNHFALEDSSLDAKDETYSPFMRDRRAQESQFVGKIFRSVFMTTKYFQISENALNDKILSTCIPLKSCGDRFTQFSDNNLKQKNSQILDSSVFSLTMYEVCCHDTNTLFEENSFTFGPNATLENKKLQQIFVNRSSKT</sequence>
<organism evidence="1 2">
    <name type="scientific">Romanomermis culicivorax</name>
    <name type="common">Nematode worm</name>
    <dbReference type="NCBI Taxonomy" id="13658"/>
    <lineage>
        <taxon>Eukaryota</taxon>
        <taxon>Metazoa</taxon>
        <taxon>Ecdysozoa</taxon>
        <taxon>Nematoda</taxon>
        <taxon>Enoplea</taxon>
        <taxon>Dorylaimia</taxon>
        <taxon>Mermithida</taxon>
        <taxon>Mermithoidea</taxon>
        <taxon>Mermithidae</taxon>
        <taxon>Romanomermis</taxon>
    </lineage>
</organism>
<dbReference type="Proteomes" id="UP000887565">
    <property type="component" value="Unplaced"/>
</dbReference>
<evidence type="ECO:0000313" key="2">
    <source>
        <dbReference type="WBParaSite" id="nRc.2.0.1.t47017-RA"/>
    </source>
</evidence>
<evidence type="ECO:0000313" key="1">
    <source>
        <dbReference type="Proteomes" id="UP000887565"/>
    </source>
</evidence>
<accession>A0A915L875</accession>
<reference evidence="2" key="1">
    <citation type="submission" date="2022-11" db="UniProtKB">
        <authorList>
            <consortium name="WormBaseParasite"/>
        </authorList>
    </citation>
    <scope>IDENTIFICATION</scope>
</reference>
<dbReference type="AlphaFoldDB" id="A0A915L875"/>
<proteinExistence type="predicted"/>
<protein>
    <submittedName>
        <fullName evidence="2">Uncharacterized protein</fullName>
    </submittedName>
</protein>